<evidence type="ECO:0000256" key="2">
    <source>
        <dbReference type="PROSITE-ProRule" id="PRU00076"/>
    </source>
</evidence>
<comment type="caution">
    <text evidence="2">Lacks conserved residue(s) required for the propagation of feature annotation.</text>
</comment>
<evidence type="ECO:0000256" key="1">
    <source>
        <dbReference type="ARBA" id="ARBA00023157"/>
    </source>
</evidence>
<dbReference type="EMBL" id="BGPR01000492">
    <property type="protein sequence ID" value="GBM23126.1"/>
    <property type="molecule type" value="Genomic_DNA"/>
</dbReference>
<dbReference type="CDD" id="cd00054">
    <property type="entry name" value="EGF_CA"/>
    <property type="match status" value="1"/>
</dbReference>
<dbReference type="AlphaFoldDB" id="A0A4Y2E491"/>
<reference evidence="4 5" key="1">
    <citation type="journal article" date="2019" name="Sci. Rep.">
        <title>Orb-weaving spider Araneus ventricosus genome elucidates the spidroin gene catalogue.</title>
        <authorList>
            <person name="Kono N."/>
            <person name="Nakamura H."/>
            <person name="Ohtoshi R."/>
            <person name="Moran D.A.P."/>
            <person name="Shinohara A."/>
            <person name="Yoshida Y."/>
            <person name="Fujiwara M."/>
            <person name="Mori M."/>
            <person name="Tomita M."/>
            <person name="Arakawa K."/>
        </authorList>
    </citation>
    <scope>NUCLEOTIDE SEQUENCE [LARGE SCALE GENOMIC DNA]</scope>
</reference>
<dbReference type="Proteomes" id="UP000499080">
    <property type="component" value="Unassembled WGS sequence"/>
</dbReference>
<evidence type="ECO:0000313" key="5">
    <source>
        <dbReference type="Proteomes" id="UP000499080"/>
    </source>
</evidence>
<feature type="domain" description="EGF-like" evidence="3">
    <location>
        <begin position="212"/>
        <end position="251"/>
    </location>
</feature>
<dbReference type="PROSITE" id="PS50026">
    <property type="entry name" value="EGF_3"/>
    <property type="match status" value="2"/>
</dbReference>
<dbReference type="GO" id="GO:0005509">
    <property type="term" value="F:calcium ion binding"/>
    <property type="evidence" value="ECO:0007669"/>
    <property type="project" value="InterPro"/>
</dbReference>
<dbReference type="InterPro" id="IPR001881">
    <property type="entry name" value="EGF-like_Ca-bd_dom"/>
</dbReference>
<feature type="disulfide bond" evidence="2">
    <location>
        <begin position="47"/>
        <end position="57"/>
    </location>
</feature>
<dbReference type="InterPro" id="IPR000742">
    <property type="entry name" value="EGF"/>
</dbReference>
<name>A0A4Y2E491_ARAVE</name>
<dbReference type="PROSITE" id="PS01186">
    <property type="entry name" value="EGF_2"/>
    <property type="match status" value="1"/>
</dbReference>
<keyword evidence="2" id="KW-0245">EGF-like domain</keyword>
<dbReference type="SUPFAM" id="SSF57196">
    <property type="entry name" value="EGF/Laminin"/>
    <property type="match status" value="2"/>
</dbReference>
<feature type="domain" description="EGF-like" evidence="3">
    <location>
        <begin position="43"/>
        <end position="79"/>
    </location>
</feature>
<dbReference type="Gene3D" id="2.10.25.10">
    <property type="entry name" value="Laminin"/>
    <property type="match status" value="2"/>
</dbReference>
<evidence type="ECO:0000313" key="4">
    <source>
        <dbReference type="EMBL" id="GBM23126.1"/>
    </source>
</evidence>
<comment type="caution">
    <text evidence="4">The sequence shown here is derived from an EMBL/GenBank/DDBJ whole genome shotgun (WGS) entry which is preliminary data.</text>
</comment>
<organism evidence="4 5">
    <name type="scientific">Araneus ventricosus</name>
    <name type="common">Orbweaver spider</name>
    <name type="synonym">Epeira ventricosa</name>
    <dbReference type="NCBI Taxonomy" id="182803"/>
    <lineage>
        <taxon>Eukaryota</taxon>
        <taxon>Metazoa</taxon>
        <taxon>Ecdysozoa</taxon>
        <taxon>Arthropoda</taxon>
        <taxon>Chelicerata</taxon>
        <taxon>Arachnida</taxon>
        <taxon>Araneae</taxon>
        <taxon>Araneomorphae</taxon>
        <taxon>Entelegynae</taxon>
        <taxon>Araneoidea</taxon>
        <taxon>Araneidae</taxon>
        <taxon>Araneus</taxon>
    </lineage>
</organism>
<dbReference type="Pfam" id="PF00008">
    <property type="entry name" value="EGF"/>
    <property type="match status" value="1"/>
</dbReference>
<accession>A0A4Y2E491</accession>
<proteinExistence type="predicted"/>
<dbReference type="SMART" id="SM00179">
    <property type="entry name" value="EGF_CA"/>
    <property type="match status" value="1"/>
</dbReference>
<gene>
    <name evidence="4" type="ORF">AVEN_150540_1</name>
</gene>
<dbReference type="SMART" id="SM00181">
    <property type="entry name" value="EGF"/>
    <property type="match status" value="2"/>
</dbReference>
<dbReference type="OrthoDB" id="430340at2759"/>
<keyword evidence="1 2" id="KW-1015">Disulfide bond</keyword>
<sequence length="313" mass="35813">MKNARFWKAAVHRLVDAPKKNILKQCLWMIHSTIPKFLYLIPDDGECREDSPCQHLCFDLHDGTFECACKDGFTLSVNGYSCIENSKLRDRDWRNASLWMENGTSSEEFFNSEDIDSMPSFHTLDDESPESRAYHQNDGVEIKFETLDKEFKRRTHHRPISYEHLHENSASRSLNSFNVHPQEHVVPKTVSHGDVFQPMNTIAVSTPSVHQVFHTCSELQCEHGGNCVLEETSKHTVRCKCPLGYGGTFCEQDSCICQEKSIIKRLVAGGVFLSESEAMKRVRHAMDSSKQVQYAIIQFLSQKVLMESTYAIE</sequence>
<keyword evidence="5" id="KW-1185">Reference proteome</keyword>
<dbReference type="PROSITE" id="PS00022">
    <property type="entry name" value="EGF_1"/>
    <property type="match status" value="1"/>
</dbReference>
<evidence type="ECO:0000259" key="3">
    <source>
        <dbReference type="PROSITE" id="PS50026"/>
    </source>
</evidence>
<protein>
    <recommendedName>
        <fullName evidence="3">EGF-like domain-containing protein</fullName>
    </recommendedName>
</protein>
<feature type="disulfide bond" evidence="2">
    <location>
        <begin position="241"/>
        <end position="250"/>
    </location>
</feature>